<dbReference type="GeneID" id="66082648"/>
<comment type="caution">
    <text evidence="1">The sequence shown here is derived from an EMBL/GenBank/DDBJ whole genome shotgun (WGS) entry which is preliminary data.</text>
</comment>
<dbReference type="Proteomes" id="UP001049176">
    <property type="component" value="Chromosome 9"/>
</dbReference>
<evidence type="ECO:0000313" key="1">
    <source>
        <dbReference type="EMBL" id="KAG7087625.1"/>
    </source>
</evidence>
<name>A0A9P7RQU6_9AGAR</name>
<dbReference type="RefSeq" id="XP_043004096.1">
    <property type="nucleotide sequence ID" value="XM_043158741.1"/>
</dbReference>
<sequence length="200" mass="23129">MGHMMNMCNTSMFPVLTFKLVLRQDGDKVKPDWKSFFHSNRDECRRDMNALPSEINKILEMSRRPYGCSKQTVVECLVKLQGSSDSLDVLKEALSDDAEAQDYFPNNYEIFHCFSALTILRYLTLEDAEMSSYRATGILMQGFVAHWHRWIPSGSFLTNQSLPLSFLLHAHRRGANTIYRYTFKPDWACLVDLLPRLSNC</sequence>
<gene>
    <name evidence="1" type="ORF">E1B28_013573</name>
</gene>
<accession>A0A9P7RQU6</accession>
<evidence type="ECO:0000313" key="2">
    <source>
        <dbReference type="Proteomes" id="UP001049176"/>
    </source>
</evidence>
<organism evidence="1 2">
    <name type="scientific">Marasmius oreades</name>
    <name type="common">fairy-ring Marasmius</name>
    <dbReference type="NCBI Taxonomy" id="181124"/>
    <lineage>
        <taxon>Eukaryota</taxon>
        <taxon>Fungi</taxon>
        <taxon>Dikarya</taxon>
        <taxon>Basidiomycota</taxon>
        <taxon>Agaricomycotina</taxon>
        <taxon>Agaricomycetes</taxon>
        <taxon>Agaricomycetidae</taxon>
        <taxon>Agaricales</taxon>
        <taxon>Marasmiineae</taxon>
        <taxon>Marasmiaceae</taxon>
        <taxon>Marasmius</taxon>
    </lineage>
</organism>
<dbReference type="KEGG" id="more:E1B28_013573"/>
<keyword evidence="2" id="KW-1185">Reference proteome</keyword>
<proteinExistence type="predicted"/>
<protein>
    <submittedName>
        <fullName evidence="1">Uncharacterized protein</fullName>
    </submittedName>
</protein>
<dbReference type="EMBL" id="CM032189">
    <property type="protein sequence ID" value="KAG7087625.1"/>
    <property type="molecule type" value="Genomic_DNA"/>
</dbReference>
<reference evidence="1" key="1">
    <citation type="journal article" date="2021" name="Genome Biol. Evol.">
        <title>The assembled and annotated genome of the fairy-ring fungus Marasmius oreades.</title>
        <authorList>
            <person name="Hiltunen M."/>
            <person name="Ament-Velasquez S.L."/>
            <person name="Johannesson H."/>
        </authorList>
    </citation>
    <scope>NUCLEOTIDE SEQUENCE</scope>
    <source>
        <strain evidence="1">03SP1</strain>
    </source>
</reference>
<dbReference type="AlphaFoldDB" id="A0A9P7RQU6"/>